<proteinExistence type="predicted"/>
<dbReference type="WBParaSite" id="Hba_09695">
    <property type="protein sequence ID" value="Hba_09695"/>
    <property type="gene ID" value="Hba_09695"/>
</dbReference>
<keyword evidence="2" id="KW-1185">Reference proteome</keyword>
<reference evidence="3" key="1">
    <citation type="submission" date="2016-11" db="UniProtKB">
        <authorList>
            <consortium name="WormBaseParasite"/>
        </authorList>
    </citation>
    <scope>IDENTIFICATION</scope>
</reference>
<evidence type="ECO:0000313" key="3">
    <source>
        <dbReference type="WBParaSite" id="Hba_09695"/>
    </source>
</evidence>
<feature type="transmembrane region" description="Helical" evidence="1">
    <location>
        <begin position="82"/>
        <end position="102"/>
    </location>
</feature>
<dbReference type="PANTHER" id="PTHR36851">
    <property type="entry name" value="UNNAMED PRODUCT"/>
    <property type="match status" value="1"/>
</dbReference>
<keyword evidence="1" id="KW-0472">Membrane</keyword>
<sequence>MKDDLSLSPSNLQDVRLEIIDDMPFKKSKSYSLPESKLFSHRRESKMQAFKRSLKKSVRGSLQRIESYAGRISKPANFYIRWNLLFTFLIFFTISSAVWIPVLPVIKVNVQTSITLHDKLSNSLGSIRSDSVDIPFGNHLYFTASICTNPLFLFESQVYFGELMPLTNYCNPYTLIANIMNFRAFFMIGYLIPWNINTMSIFSLTLDLFERGDYTHPGYQMDDIIALIRWSLSVRRKCVIRAIPVATLSGPTSDILGVSLLYNQVLPSTNWGFTFIFFQIHLLLWFPLMYWFCLHNYLPNCVGPTISKVPDRMEV</sequence>
<accession>A0A1I7WWW5</accession>
<evidence type="ECO:0000256" key="1">
    <source>
        <dbReference type="SAM" id="Phobius"/>
    </source>
</evidence>
<keyword evidence="1" id="KW-0812">Transmembrane</keyword>
<dbReference type="AlphaFoldDB" id="A0A1I7WWW5"/>
<name>A0A1I7WWW5_HETBA</name>
<organism evidence="2 3">
    <name type="scientific">Heterorhabditis bacteriophora</name>
    <name type="common">Entomopathogenic nematode worm</name>
    <dbReference type="NCBI Taxonomy" id="37862"/>
    <lineage>
        <taxon>Eukaryota</taxon>
        <taxon>Metazoa</taxon>
        <taxon>Ecdysozoa</taxon>
        <taxon>Nematoda</taxon>
        <taxon>Chromadorea</taxon>
        <taxon>Rhabditida</taxon>
        <taxon>Rhabditina</taxon>
        <taxon>Rhabditomorpha</taxon>
        <taxon>Strongyloidea</taxon>
        <taxon>Heterorhabditidae</taxon>
        <taxon>Heterorhabditis</taxon>
    </lineage>
</organism>
<dbReference type="Proteomes" id="UP000095283">
    <property type="component" value="Unplaced"/>
</dbReference>
<feature type="transmembrane region" description="Helical" evidence="1">
    <location>
        <begin position="271"/>
        <end position="292"/>
    </location>
</feature>
<dbReference type="PANTHER" id="PTHR36851:SF1">
    <property type="entry name" value="GLYCO_TRANS_2-LIKE DOMAIN-CONTAINING PROTEIN"/>
    <property type="match status" value="1"/>
</dbReference>
<evidence type="ECO:0000313" key="2">
    <source>
        <dbReference type="Proteomes" id="UP000095283"/>
    </source>
</evidence>
<protein>
    <submittedName>
        <fullName evidence="3">Seipin</fullName>
    </submittedName>
</protein>
<keyword evidence="1" id="KW-1133">Transmembrane helix</keyword>